<proteinExistence type="predicted"/>
<evidence type="ECO:0000313" key="1">
    <source>
        <dbReference type="EMBL" id="AKU95794.1"/>
    </source>
</evidence>
<protein>
    <submittedName>
        <fullName evidence="1">Uncharacterized protein</fullName>
    </submittedName>
</protein>
<gene>
    <name evidence="1" type="ORF">AKJ09_02458</name>
</gene>
<dbReference type="STRING" id="1391654.AKJ09_02458"/>
<name>A0A0K1PRP8_9BACT</name>
<sequence length="136" mass="14897">MCGSALAHYMVVEYTRHAVRGRHFGVERVTRATHLTDRLGDLVMNSIDTRSLAAHVIRLLGVAQAKGRVARLDEVASELDVRRTDVRAVVSRLHAEGHVDALRMKLTMSGLGIAAALSGSKLRTPRRHEEAVARVA</sequence>
<dbReference type="KEGG" id="llu:AKJ09_02458"/>
<keyword evidence="2" id="KW-1185">Reference proteome</keyword>
<evidence type="ECO:0000313" key="2">
    <source>
        <dbReference type="Proteomes" id="UP000064967"/>
    </source>
</evidence>
<reference evidence="1 2" key="1">
    <citation type="submission" date="2015-08" db="EMBL/GenBank/DDBJ databases">
        <authorList>
            <person name="Babu N.S."/>
            <person name="Beckwith C.J."/>
            <person name="Beseler K.G."/>
            <person name="Brison A."/>
            <person name="Carone J.V."/>
            <person name="Caskin T.P."/>
            <person name="Diamond M."/>
            <person name="Durham M.E."/>
            <person name="Foxe J.M."/>
            <person name="Go M."/>
            <person name="Henderson B.A."/>
            <person name="Jones I.B."/>
            <person name="McGettigan J.A."/>
            <person name="Micheletti S.J."/>
            <person name="Nasrallah M.E."/>
            <person name="Ortiz D."/>
            <person name="Piller C.R."/>
            <person name="Privatt S.R."/>
            <person name="Schneider S.L."/>
            <person name="Sharp S."/>
            <person name="Smith T.C."/>
            <person name="Stanton J.D."/>
            <person name="Ullery H.E."/>
            <person name="Wilson R.J."/>
            <person name="Serrano M.G."/>
            <person name="Buck G."/>
            <person name="Lee V."/>
            <person name="Wang Y."/>
            <person name="Carvalho R."/>
            <person name="Voegtly L."/>
            <person name="Shi R."/>
            <person name="Duckworth R."/>
            <person name="Johnson A."/>
            <person name="Loviza R."/>
            <person name="Walstead R."/>
            <person name="Shah Z."/>
            <person name="Kiflezghi M."/>
            <person name="Wade K."/>
            <person name="Ball S.L."/>
            <person name="Bradley K.W."/>
            <person name="Asai D.J."/>
            <person name="Bowman C.A."/>
            <person name="Russell D.A."/>
            <person name="Pope W.H."/>
            <person name="Jacobs-Sera D."/>
            <person name="Hendrix R.W."/>
            <person name="Hatfull G.F."/>
        </authorList>
    </citation>
    <scope>NUCLEOTIDE SEQUENCE [LARGE SCALE GENOMIC DNA]</scope>
    <source>
        <strain evidence="1 2">DSM 27648</strain>
    </source>
</reference>
<accession>A0A0K1PRP8</accession>
<organism evidence="1 2">
    <name type="scientific">Labilithrix luteola</name>
    <dbReference type="NCBI Taxonomy" id="1391654"/>
    <lineage>
        <taxon>Bacteria</taxon>
        <taxon>Pseudomonadati</taxon>
        <taxon>Myxococcota</taxon>
        <taxon>Polyangia</taxon>
        <taxon>Polyangiales</taxon>
        <taxon>Labilitrichaceae</taxon>
        <taxon>Labilithrix</taxon>
    </lineage>
</organism>
<dbReference type="EMBL" id="CP012333">
    <property type="protein sequence ID" value="AKU95794.1"/>
    <property type="molecule type" value="Genomic_DNA"/>
</dbReference>
<dbReference type="AlphaFoldDB" id="A0A0K1PRP8"/>
<dbReference type="Proteomes" id="UP000064967">
    <property type="component" value="Chromosome"/>
</dbReference>